<feature type="domain" description="Cell envelope-related transcriptional attenuator" evidence="4">
    <location>
        <begin position="129"/>
        <end position="284"/>
    </location>
</feature>
<evidence type="ECO:0000256" key="2">
    <source>
        <dbReference type="SAM" id="MobiDB-lite"/>
    </source>
</evidence>
<dbReference type="PANTHER" id="PTHR33392:SF6">
    <property type="entry name" value="POLYISOPRENYL-TEICHOIC ACID--PEPTIDOGLYCAN TEICHOIC ACID TRANSFERASE TAGU"/>
    <property type="match status" value="1"/>
</dbReference>
<protein>
    <submittedName>
        <fullName evidence="5">LCP family protein</fullName>
    </submittedName>
</protein>
<dbReference type="EMBL" id="CP054929">
    <property type="protein sequence ID" value="QKW50218.1"/>
    <property type="molecule type" value="Genomic_DNA"/>
</dbReference>
<feature type="transmembrane region" description="Helical" evidence="3">
    <location>
        <begin position="48"/>
        <end position="71"/>
    </location>
</feature>
<reference evidence="5 6" key="1">
    <citation type="submission" date="2020-06" db="EMBL/GenBank/DDBJ databases">
        <title>Genome mining for natural products.</title>
        <authorList>
            <person name="Zhang B."/>
            <person name="Shi J."/>
            <person name="Ge H."/>
        </authorList>
    </citation>
    <scope>NUCLEOTIDE SEQUENCE [LARGE SCALE GENOMIC DNA]</scope>
    <source>
        <strain evidence="5 6">NA00687</strain>
    </source>
</reference>
<dbReference type="Gene3D" id="3.40.630.190">
    <property type="entry name" value="LCP protein"/>
    <property type="match status" value="1"/>
</dbReference>
<evidence type="ECO:0000259" key="4">
    <source>
        <dbReference type="Pfam" id="PF03816"/>
    </source>
</evidence>
<feature type="compositionally biased region" description="Basic residues" evidence="2">
    <location>
        <begin position="1"/>
        <end position="10"/>
    </location>
</feature>
<feature type="compositionally biased region" description="Low complexity" evidence="2">
    <location>
        <begin position="396"/>
        <end position="416"/>
    </location>
</feature>
<keyword evidence="3" id="KW-0812">Transmembrane</keyword>
<organism evidence="5 6">
    <name type="scientific">Streptomyces buecherae</name>
    <dbReference type="NCBI Taxonomy" id="2763006"/>
    <lineage>
        <taxon>Bacteria</taxon>
        <taxon>Bacillati</taxon>
        <taxon>Actinomycetota</taxon>
        <taxon>Actinomycetes</taxon>
        <taxon>Kitasatosporales</taxon>
        <taxon>Streptomycetaceae</taxon>
        <taxon>Streptomyces</taxon>
    </lineage>
</organism>
<dbReference type="PANTHER" id="PTHR33392">
    <property type="entry name" value="POLYISOPRENYL-TEICHOIC ACID--PEPTIDOGLYCAN TEICHOIC ACID TRANSFERASE TAGU"/>
    <property type="match status" value="1"/>
</dbReference>
<evidence type="ECO:0000256" key="1">
    <source>
        <dbReference type="ARBA" id="ARBA00006068"/>
    </source>
</evidence>
<feature type="compositionally biased region" description="Pro residues" evidence="2">
    <location>
        <begin position="33"/>
        <end position="43"/>
    </location>
</feature>
<keyword evidence="3" id="KW-0472">Membrane</keyword>
<dbReference type="Pfam" id="PF03816">
    <property type="entry name" value="LytR_cpsA_psr"/>
    <property type="match status" value="1"/>
</dbReference>
<dbReference type="Proteomes" id="UP000509303">
    <property type="component" value="Chromosome"/>
</dbReference>
<dbReference type="NCBIfam" id="TIGR00350">
    <property type="entry name" value="lytR_cpsA_psr"/>
    <property type="match status" value="1"/>
</dbReference>
<feature type="region of interest" description="Disordered" evidence="2">
    <location>
        <begin position="1"/>
        <end position="45"/>
    </location>
</feature>
<proteinExistence type="inferred from homology"/>
<comment type="similarity">
    <text evidence="1">Belongs to the LytR/CpsA/Psr (LCP) family.</text>
</comment>
<evidence type="ECO:0000256" key="3">
    <source>
        <dbReference type="SAM" id="Phobius"/>
    </source>
</evidence>
<evidence type="ECO:0000313" key="5">
    <source>
        <dbReference type="EMBL" id="QKW50218.1"/>
    </source>
</evidence>
<keyword evidence="6" id="KW-1185">Reference proteome</keyword>
<dbReference type="AlphaFoldDB" id="A0A7H8N8U1"/>
<gene>
    <name evidence="5" type="ORF">HUT08_12455</name>
</gene>
<dbReference type="InterPro" id="IPR004474">
    <property type="entry name" value="LytR_CpsA_psr"/>
</dbReference>
<feature type="region of interest" description="Disordered" evidence="2">
    <location>
        <begin position="364"/>
        <end position="422"/>
    </location>
</feature>
<evidence type="ECO:0000313" key="6">
    <source>
        <dbReference type="Proteomes" id="UP000509303"/>
    </source>
</evidence>
<dbReference type="InterPro" id="IPR050922">
    <property type="entry name" value="LytR/CpsA/Psr_CW_biosynth"/>
</dbReference>
<name>A0A7H8N8U1_9ACTN</name>
<sequence length="422" mass="45871">MTGRPTRRGLRGGQGPRGKDPDVSERPTDPEADQPPPSGPPAPRQRRWLRWTAVTASVLVLLVAGAGWVLYERLNGNITTDSDTAELLRKYEAERPTVLVKGAQNILLIGSDDRGGPNGRYGRDRGTQRSDTAIVLHLSRDRDRATAVSIPRDLMVRIPHCERPGGKRQRATFGQFNHAFEKAGAACTIRTVEQLTGVRIDHHMIVDFEGFKRLVNAVGGVQVCLAAPMRDAKARVDLPAGRQVLDGEQALGFVRARYTLGNGSDTQRIARQQAFMSSLVRKVQGSGVLLNPTKLYPVLDAATSALTTDPGLDSLRDLYNLVRGVRDIPSDKVDFLTVPRRAYRHDAARDELVQPDADRLFAQLREDRPVTPRRSTIEAADNAGGKNGTKADKTDSALGGTPPGAASPGPAPTARGLCEKRK</sequence>
<keyword evidence="3" id="KW-1133">Transmembrane helix</keyword>
<feature type="compositionally biased region" description="Basic and acidic residues" evidence="2">
    <location>
        <begin position="17"/>
        <end position="29"/>
    </location>
</feature>
<accession>A0A7H8N8U1</accession>